<dbReference type="AlphaFoldDB" id="A0A6I3WLR2"/>
<dbReference type="OrthoDB" id="5288800at2"/>
<dbReference type="PANTHER" id="PTHR47628:SF1">
    <property type="entry name" value="ALIPHATIC AMIDASE EXPRESSION-REGULATING PROTEIN"/>
    <property type="match status" value="1"/>
</dbReference>
<comment type="caution">
    <text evidence="1">The sequence shown here is derived from an EMBL/GenBank/DDBJ whole genome shotgun (WGS) entry which is preliminary data.</text>
</comment>
<sequence>MRRTIDVGILLSTNGTYRCIGRNALAGAAHAVAEINANVDYEFAVQVIHINPQGYLYRYSEGSVQLMQAGIRHIFGTTTSASRKEIIPDLEQNGGLLWYACPYEGFESSENVLYLGGCPNQTLIPLLRYALQAFGSCAALIGSNYIWGWESNRVAREVLEVAGGTVLLEKYVSLGTARFSELIQTLITEKPAFVLNNLVGESSYVFLQQLDIACHAIGLNLPVLSCNLTEAELPELGAMRSLRLLSCGPFFEDVDRTFSQRQRRLHGPHPLSHFYTGMYVALHLFAKALSRCGSEDPARICNYLYEHPQNTVLGKLNISARNNHCSQPCHIAELREGRFVILRSEACSLPADPYLTATDLSKVHHLGAHAPAPRLRIVK</sequence>
<dbReference type="PANTHER" id="PTHR47628">
    <property type="match status" value="1"/>
</dbReference>
<dbReference type="EMBL" id="WNNK01000047">
    <property type="protein sequence ID" value="MUF08303.1"/>
    <property type="molecule type" value="Genomic_DNA"/>
</dbReference>
<organism evidence="1 2">
    <name type="scientific">Pseudomonas spelaei</name>
    <dbReference type="NCBI Taxonomy" id="1055469"/>
    <lineage>
        <taxon>Bacteria</taxon>
        <taxon>Pseudomonadati</taxon>
        <taxon>Pseudomonadota</taxon>
        <taxon>Gammaproteobacteria</taxon>
        <taxon>Pseudomonadales</taxon>
        <taxon>Pseudomonadaceae</taxon>
        <taxon>Pseudomonas</taxon>
    </lineage>
</organism>
<evidence type="ECO:0000313" key="1">
    <source>
        <dbReference type="EMBL" id="MUF08303.1"/>
    </source>
</evidence>
<proteinExistence type="predicted"/>
<reference evidence="1 2" key="1">
    <citation type="submission" date="2019-11" db="EMBL/GenBank/DDBJ databases">
        <title>Pseudomonas karstica sp. nov. and Pseudomonas spelaei sp. nov. from karst caves.</title>
        <authorList>
            <person name="Zeman M."/>
        </authorList>
    </citation>
    <scope>NUCLEOTIDE SEQUENCE [LARGE SCALE GENOMIC DNA]</scope>
    <source>
        <strain evidence="1 2">CCM 7893</strain>
    </source>
</reference>
<dbReference type="Gene3D" id="3.40.50.2300">
    <property type="match status" value="2"/>
</dbReference>
<dbReference type="SUPFAM" id="SSF53822">
    <property type="entry name" value="Periplasmic binding protein-like I"/>
    <property type="match status" value="1"/>
</dbReference>
<evidence type="ECO:0000313" key="2">
    <source>
        <dbReference type="Proteomes" id="UP000438196"/>
    </source>
</evidence>
<dbReference type="Proteomes" id="UP000438196">
    <property type="component" value="Unassembled WGS sequence"/>
</dbReference>
<dbReference type="Pfam" id="PF13433">
    <property type="entry name" value="Peripla_BP_5"/>
    <property type="match status" value="1"/>
</dbReference>
<dbReference type="RefSeq" id="WP_155586404.1">
    <property type="nucleotide sequence ID" value="NZ_JBHSTH010000026.1"/>
</dbReference>
<keyword evidence="2" id="KW-1185">Reference proteome</keyword>
<dbReference type="InterPro" id="IPR028082">
    <property type="entry name" value="Peripla_BP_I"/>
</dbReference>
<gene>
    <name evidence="1" type="ORF">GNF76_28625</name>
</gene>
<accession>A0A6I3WLR2</accession>
<protein>
    <submittedName>
        <fullName evidence="1">Transporter substrate-binding protein</fullName>
    </submittedName>
</protein>
<name>A0A6I3WLR2_9PSED</name>